<comment type="caution">
    <text evidence="1">The sequence shown here is derived from an EMBL/GenBank/DDBJ whole genome shotgun (WGS) entry which is preliminary data.</text>
</comment>
<dbReference type="HOGENOM" id="CLU_3438344_0_0_1"/>
<evidence type="ECO:0000313" key="2">
    <source>
        <dbReference type="Proteomes" id="UP000015530"/>
    </source>
</evidence>
<sequence>MVISNSSSFC</sequence>
<name>T0MC57_COLGC</name>
<dbReference type="Proteomes" id="UP000015530">
    <property type="component" value="Unassembled WGS sequence"/>
</dbReference>
<protein>
    <submittedName>
        <fullName evidence="1">Uncharacterized protein</fullName>
    </submittedName>
</protein>
<proteinExistence type="predicted"/>
<accession>T0MC57</accession>
<organism evidence="1 2">
    <name type="scientific">Colletotrichum gloeosporioides (strain Cg-14)</name>
    <name type="common">Anthracnose fungus</name>
    <name type="synonym">Glomerella cingulata</name>
    <dbReference type="NCBI Taxonomy" id="1237896"/>
    <lineage>
        <taxon>Eukaryota</taxon>
        <taxon>Fungi</taxon>
        <taxon>Dikarya</taxon>
        <taxon>Ascomycota</taxon>
        <taxon>Pezizomycotina</taxon>
        <taxon>Sordariomycetes</taxon>
        <taxon>Hypocreomycetidae</taxon>
        <taxon>Glomerellales</taxon>
        <taxon>Glomerellaceae</taxon>
        <taxon>Colletotrichum</taxon>
        <taxon>Colletotrichum gloeosporioides species complex</taxon>
    </lineage>
</organism>
<reference evidence="2" key="1">
    <citation type="journal article" date="2013" name="Mol. Plant Microbe Interact.">
        <title>Global aspects of pacC regulation of pathogenicity genes in Colletotrichum gloeosporioides as revealed by transcriptome analysis.</title>
        <authorList>
            <person name="Alkan N."/>
            <person name="Meng X."/>
            <person name="Friedlander G."/>
            <person name="Reuveni E."/>
            <person name="Sukno S."/>
            <person name="Sherman A."/>
            <person name="Thon M."/>
            <person name="Fluhr R."/>
            <person name="Prusky D."/>
        </authorList>
    </citation>
    <scope>NUCLEOTIDE SEQUENCE [LARGE SCALE GENOMIC DNA]</scope>
    <source>
        <strain evidence="2">Cg-14</strain>
    </source>
</reference>
<evidence type="ECO:0000313" key="1">
    <source>
        <dbReference type="EMBL" id="EQB58560.1"/>
    </source>
</evidence>
<gene>
    <name evidence="1" type="ORF">CGLO_01184</name>
</gene>
<dbReference type="EMBL" id="AMYD01000267">
    <property type="protein sequence ID" value="EQB58560.1"/>
    <property type="molecule type" value="Genomic_DNA"/>
</dbReference>